<protein>
    <submittedName>
        <fullName evidence="1">Uncharacterized protein</fullName>
    </submittedName>
</protein>
<dbReference type="AlphaFoldDB" id="A0A391P4I0"/>
<dbReference type="EMBL" id="BHGK01000001">
    <property type="protein sequence ID" value="GCA65618.1"/>
    <property type="molecule type" value="Genomic_DNA"/>
</dbReference>
<organism evidence="1 2">
    <name type="scientific">Mediterraneibacter butyricigenes</name>
    <dbReference type="NCBI Taxonomy" id="2316025"/>
    <lineage>
        <taxon>Bacteria</taxon>
        <taxon>Bacillati</taxon>
        <taxon>Bacillota</taxon>
        <taxon>Clostridia</taxon>
        <taxon>Lachnospirales</taxon>
        <taxon>Lachnospiraceae</taxon>
        <taxon>Mediterraneibacter</taxon>
    </lineage>
</organism>
<reference evidence="2" key="1">
    <citation type="submission" date="2018-09" db="EMBL/GenBank/DDBJ databases">
        <title>Draft Genome Sequence of Mediterraneibacter sp. KCTC 15684.</title>
        <authorList>
            <person name="Kim J.S."/>
            <person name="Han K.I."/>
            <person name="Suh M.K."/>
            <person name="Lee K.C."/>
            <person name="Eom M.K."/>
            <person name="Lee J.H."/>
            <person name="Park S.H."/>
            <person name="Kang S.W."/>
            <person name="Park J.E."/>
            <person name="Oh B.S."/>
            <person name="Yu S.Y."/>
            <person name="Choi S.H."/>
            <person name="Lee D.H."/>
            <person name="Yoon H."/>
            <person name="Kim B."/>
            <person name="Yang S.J."/>
            <person name="Lee J.S."/>
        </authorList>
    </citation>
    <scope>NUCLEOTIDE SEQUENCE [LARGE SCALE GENOMIC DNA]</scope>
    <source>
        <strain evidence="2">KCTC 15684</strain>
    </source>
</reference>
<accession>A0A391P4I0</accession>
<dbReference type="Proteomes" id="UP000265643">
    <property type="component" value="Unassembled WGS sequence"/>
</dbReference>
<name>A0A391P4I0_9FIRM</name>
<evidence type="ECO:0000313" key="2">
    <source>
        <dbReference type="Proteomes" id="UP000265643"/>
    </source>
</evidence>
<evidence type="ECO:0000313" key="1">
    <source>
        <dbReference type="EMBL" id="GCA65618.1"/>
    </source>
</evidence>
<proteinExistence type="predicted"/>
<keyword evidence="2" id="KW-1185">Reference proteome</keyword>
<gene>
    <name evidence="1" type="ORF">KGMB01110_00540</name>
</gene>
<dbReference type="RefSeq" id="WP_136626671.1">
    <property type="nucleotide sequence ID" value="NZ_BHGK01000001.1"/>
</dbReference>
<sequence length="107" mass="12804">MKSSQNRIILCVYEINKSKYWKRAYYAAVNHRLSIIYEAVDFYIAEDYTFQPWLSIMGHIPHNMTEQELGDLLLPYVENENNKVNILTYHEDFIIGLVQKNFRGRQK</sequence>
<comment type="caution">
    <text evidence="1">The sequence shown here is derived from an EMBL/GenBank/DDBJ whole genome shotgun (WGS) entry which is preliminary data.</text>
</comment>